<accession>A0ABT4UPT3</accession>
<proteinExistence type="predicted"/>
<protein>
    <recommendedName>
        <fullName evidence="4">DUF4488 domain-containing protein</fullName>
    </recommendedName>
</protein>
<feature type="signal peptide" evidence="1">
    <location>
        <begin position="1"/>
        <end position="19"/>
    </location>
</feature>
<evidence type="ECO:0008006" key="4">
    <source>
        <dbReference type="Google" id="ProtNLM"/>
    </source>
</evidence>
<keyword evidence="3" id="KW-1185">Reference proteome</keyword>
<evidence type="ECO:0000313" key="3">
    <source>
        <dbReference type="Proteomes" id="UP001210231"/>
    </source>
</evidence>
<name>A0ABT4UPT3_9BACT</name>
<comment type="caution">
    <text evidence="2">The sequence shown here is derived from an EMBL/GenBank/DDBJ whole genome shotgun (WGS) entry which is preliminary data.</text>
</comment>
<keyword evidence="1" id="KW-0732">Signal</keyword>
<evidence type="ECO:0000313" key="2">
    <source>
        <dbReference type="EMBL" id="MDA3616855.1"/>
    </source>
</evidence>
<dbReference type="Proteomes" id="UP001210231">
    <property type="component" value="Unassembled WGS sequence"/>
</dbReference>
<dbReference type="EMBL" id="JAQGEF010000054">
    <property type="protein sequence ID" value="MDA3616855.1"/>
    <property type="molecule type" value="Genomic_DNA"/>
</dbReference>
<reference evidence="2 3" key="1">
    <citation type="submission" date="2022-12" db="EMBL/GenBank/DDBJ databases">
        <title>Chitinophagaceae gen. sp. nov., a new member of the family Chitinophagaceae, isolated from soil in a chemical factory.</title>
        <authorList>
            <person name="Ke Z."/>
        </authorList>
    </citation>
    <scope>NUCLEOTIDE SEQUENCE [LARGE SCALE GENOMIC DNA]</scope>
    <source>
        <strain evidence="2 3">LY-5</strain>
    </source>
</reference>
<dbReference type="RefSeq" id="WP_407033184.1">
    <property type="nucleotide sequence ID" value="NZ_JAQGEF010000054.1"/>
</dbReference>
<gene>
    <name evidence="2" type="ORF">O3P16_18770</name>
</gene>
<sequence>MLKLLLILSLLCYTTNSFSQKNSKRIDSRIKDTISTNRLDGIWNVTHIIEQENEEIDSLSNVYIKINGCNIELVDANKQLLGKGVFSLQNDSTFLFVFFNASYLRYRYQLQYSEKFIEKFIHLSEYNVINIVRNPKVGETFFRKVFHLLTKIDEYKLEGNRLMFSSKKGLKLYCKKSV</sequence>
<feature type="chain" id="PRO_5046429571" description="DUF4488 domain-containing protein" evidence="1">
    <location>
        <begin position="20"/>
        <end position="178"/>
    </location>
</feature>
<organism evidence="2 3">
    <name type="scientific">Polluticaenibacter yanchengensis</name>
    <dbReference type="NCBI Taxonomy" id="3014562"/>
    <lineage>
        <taxon>Bacteria</taxon>
        <taxon>Pseudomonadati</taxon>
        <taxon>Bacteroidota</taxon>
        <taxon>Chitinophagia</taxon>
        <taxon>Chitinophagales</taxon>
        <taxon>Chitinophagaceae</taxon>
        <taxon>Polluticaenibacter</taxon>
    </lineage>
</organism>
<evidence type="ECO:0000256" key="1">
    <source>
        <dbReference type="SAM" id="SignalP"/>
    </source>
</evidence>